<dbReference type="PROSITE" id="PS51208">
    <property type="entry name" value="AUTOTRANSPORTER"/>
    <property type="match status" value="1"/>
</dbReference>
<dbReference type="SUPFAM" id="SSF103515">
    <property type="entry name" value="Autotransporter"/>
    <property type="match status" value="1"/>
</dbReference>
<dbReference type="PROSITE" id="PS00141">
    <property type="entry name" value="ASP_PROTEASE"/>
    <property type="match status" value="1"/>
</dbReference>
<dbReference type="Pfam" id="PF03797">
    <property type="entry name" value="Autotransporter"/>
    <property type="match status" value="1"/>
</dbReference>
<organism evidence="3 4">
    <name type="scientific">Pantoea phytobeneficialis</name>
    <dbReference type="NCBI Taxonomy" id="2052056"/>
    <lineage>
        <taxon>Bacteria</taxon>
        <taxon>Pseudomonadati</taxon>
        <taxon>Pseudomonadota</taxon>
        <taxon>Gammaproteobacteria</taxon>
        <taxon>Enterobacterales</taxon>
        <taxon>Erwiniaceae</taxon>
        <taxon>Pantoea</taxon>
    </lineage>
</organism>
<dbReference type="GO" id="GO:0004190">
    <property type="term" value="F:aspartic-type endopeptidase activity"/>
    <property type="evidence" value="ECO:0007669"/>
    <property type="project" value="InterPro"/>
</dbReference>
<name>A0AAP9KS05_9GAMM</name>
<dbReference type="GO" id="GO:0016020">
    <property type="term" value="C:membrane"/>
    <property type="evidence" value="ECO:0007669"/>
    <property type="project" value="InterPro"/>
</dbReference>
<dbReference type="InterPro" id="IPR015919">
    <property type="entry name" value="Cadherin-like_sf"/>
</dbReference>
<dbReference type="Pfam" id="PF05345">
    <property type="entry name" value="He_PIG"/>
    <property type="match status" value="2"/>
</dbReference>
<evidence type="ECO:0000256" key="1">
    <source>
        <dbReference type="SAM" id="MobiDB-lite"/>
    </source>
</evidence>
<dbReference type="GO" id="GO:0006508">
    <property type="term" value="P:proteolysis"/>
    <property type="evidence" value="ECO:0007669"/>
    <property type="project" value="InterPro"/>
</dbReference>
<proteinExistence type="predicted"/>
<dbReference type="KEGG" id="ppho:CTZ24_24325"/>
<feature type="domain" description="Autotransporter" evidence="2">
    <location>
        <begin position="793"/>
        <end position="1070"/>
    </location>
</feature>
<dbReference type="SUPFAM" id="SSF49313">
    <property type="entry name" value="Cadherin-like"/>
    <property type="match status" value="2"/>
</dbReference>
<feature type="region of interest" description="Disordered" evidence="1">
    <location>
        <begin position="770"/>
        <end position="795"/>
    </location>
</feature>
<dbReference type="Pfam" id="PF17963">
    <property type="entry name" value="Big_9"/>
    <property type="match status" value="2"/>
</dbReference>
<evidence type="ECO:0000313" key="4">
    <source>
        <dbReference type="Proteomes" id="UP000424872"/>
    </source>
</evidence>
<protein>
    <submittedName>
        <fullName evidence="3">Autotransporter domain-containing protein</fullName>
    </submittedName>
</protein>
<dbReference type="InterPro" id="IPR025883">
    <property type="entry name" value="Cadherin-like_domain"/>
</dbReference>
<dbReference type="Gene3D" id="2.60.40.10">
    <property type="entry name" value="Immunoglobulins"/>
    <property type="match status" value="2"/>
</dbReference>
<dbReference type="InterPro" id="IPR006644">
    <property type="entry name" value="Cadg"/>
</dbReference>
<dbReference type="InterPro" id="IPR013783">
    <property type="entry name" value="Ig-like_fold"/>
</dbReference>
<sequence length="1070" mass="110415">MMRYVERLQRAVGWVFTFLILFISTLTSAFALSTGCTALNALSGSTSLNYITNAYPASEFDAGDTLSVSVTDSGGAYNGDPSSSDSFGMTDYEETSFQNYYASSSISNSAHTVTLSYMAGTLSTDGVRLRLTTSHGQFSNFVVTCSGTAATPSSDATLSSLALSDGTLSPSFSAGTTSYSASVANSVSTITVTPTTTDSNATVTVNGTAVTSGSASAAISLTAGASTAIAIVVTAEDATTKSYTLNVTRAEAAVVANNSTATVAANSADNVITLSTSGGTATSVSVASAPAHGTATASGTSITYTPTAGYSGSDSFSWNATNSAGTSANASVDLTVTAPTFTFSPAAGALPAATTDSAWSQTLTATGGTAPYSWSATGLPTGLTLNSSTGVISGTPTQTGSFSIQVTATDSNSASSTVNYTLNVTAGGTAPVANDVTATVDSGSSDNSITLAIAGAVTSLQIVRKASHGTALVAGTSIRYTPVSGYSGSDSFTYSATNTYGTSQEATVSLTVTATSLTMSPASGTLPTATAGTAYSQTFSVSGGTAPYSWQLNGSLPQGLTFANGELKGTPTAAGNVSFTLIATDANAAAVQSTYTLTVNAAVPVAADHSASLYAGQSVKVNLVEGATGGPFTGARLLDQPQSSLGTATIQSSGATYQLLFTAAAQASGTVALRYELSSASGTAQPATVTLTIADRPNPASDADVIGLISAQVQAAQNFAKAQIRNFNDRLEQLHSGASLPSGHNGIHFSMPTSRSERDTDKDLWASAWQQQRHYQDDRAQPQPPATPFARQSEDSRLSWWTGGYIDFGSDKDDAVRFSHTLVGITTGSDYRFTPSFTAGMGIGFGRDVSDVGDSGSRQNGRSISSALYGSWHPDAFFIDGLLGYSSLEFDSKRYVSESDAFARGSRSGRQFFSSLTSGYEFRTANSLISPYARIQYYRTWLDGYAESDAGVFNLAYAPQTLAQVVTGAGLRGEHSVPTRWGFVKLQSRLEYAKLMNDNGKARVGYADVGNDTWSMSLYQQSTQTLALGFGIDFLLPHDITPGIAYQGTLGLDEQQTRSQMIMVRVNIGF</sequence>
<geneLocation type="plasmid" evidence="4">
    <name>pmsr2c</name>
</geneLocation>
<dbReference type="Gene3D" id="2.60.40.3440">
    <property type="match status" value="1"/>
</dbReference>
<dbReference type="Gene3D" id="2.40.128.130">
    <property type="entry name" value="Autotransporter beta-domain"/>
    <property type="match status" value="1"/>
</dbReference>
<dbReference type="InterPro" id="IPR001969">
    <property type="entry name" value="Aspartic_peptidase_AS"/>
</dbReference>
<feature type="region of interest" description="Disordered" evidence="1">
    <location>
        <begin position="735"/>
        <end position="757"/>
    </location>
</feature>
<dbReference type="PANTHER" id="PTHR37494:SF1">
    <property type="entry name" value="STAPHYLOCOCCUS AUREUS SURFACE PROTEIN A"/>
    <property type="match status" value="1"/>
</dbReference>
<keyword evidence="3" id="KW-0614">Plasmid</keyword>
<dbReference type="InterPro" id="IPR036709">
    <property type="entry name" value="Autotransporte_beta_dom_sf"/>
</dbReference>
<dbReference type="AlphaFoldDB" id="A0AAP9KS05"/>
<accession>A0AAP9KS05</accession>
<dbReference type="Proteomes" id="UP000424872">
    <property type="component" value="Plasmid pMSR2C"/>
</dbReference>
<dbReference type="SMART" id="SM00869">
    <property type="entry name" value="Autotransporter"/>
    <property type="match status" value="1"/>
</dbReference>
<dbReference type="SMART" id="SM00736">
    <property type="entry name" value="CADG"/>
    <property type="match status" value="2"/>
</dbReference>
<dbReference type="GO" id="GO:0005509">
    <property type="term" value="F:calcium ion binding"/>
    <property type="evidence" value="ECO:0007669"/>
    <property type="project" value="InterPro"/>
</dbReference>
<dbReference type="Pfam" id="PF12733">
    <property type="entry name" value="Cadherin-like"/>
    <property type="match status" value="1"/>
</dbReference>
<dbReference type="InterPro" id="IPR005546">
    <property type="entry name" value="Autotransporte_beta"/>
</dbReference>
<dbReference type="PANTHER" id="PTHR37494">
    <property type="entry name" value="HEMAGGLUTININ"/>
    <property type="match status" value="1"/>
</dbReference>
<evidence type="ECO:0000313" key="3">
    <source>
        <dbReference type="EMBL" id="QGR09595.1"/>
    </source>
</evidence>
<gene>
    <name evidence="3" type="ORF">CTZ24_24325</name>
</gene>
<reference evidence="4" key="1">
    <citation type="submission" date="2017-11" db="EMBL/GenBank/DDBJ databases">
        <title>Genome sequence of Pantoea sp. MSR2.</title>
        <authorList>
            <person name="Nascimento F.X."/>
        </authorList>
    </citation>
    <scope>NUCLEOTIDE SEQUENCE [LARGE SCALE GENOMIC DNA]</scope>
    <source>
        <strain evidence="4">MSR2</strain>
        <plasmid evidence="4">pmsr2c</plasmid>
    </source>
</reference>
<dbReference type="EMBL" id="CP024639">
    <property type="protein sequence ID" value="QGR09595.1"/>
    <property type="molecule type" value="Genomic_DNA"/>
</dbReference>
<evidence type="ECO:0000259" key="2">
    <source>
        <dbReference type="PROSITE" id="PS51208"/>
    </source>
</evidence>